<dbReference type="OrthoDB" id="9758822at2"/>
<accession>A0A261FD95</accession>
<dbReference type="InterPro" id="IPR000111">
    <property type="entry name" value="Glyco_hydro_27/36_CS"/>
</dbReference>
<evidence type="ECO:0000256" key="5">
    <source>
        <dbReference type="SAM" id="MobiDB-lite"/>
    </source>
</evidence>
<dbReference type="Pfam" id="PF16875">
    <property type="entry name" value="Glyco_hydro_36N"/>
    <property type="match status" value="1"/>
</dbReference>
<reference evidence="7 8" key="1">
    <citation type="journal article" date="2017" name="BMC Genomics">
        <title>Comparative genomic and phylogenomic analyses of the Bifidobacteriaceae family.</title>
        <authorList>
            <person name="Lugli G.A."/>
            <person name="Milani C."/>
            <person name="Turroni F."/>
            <person name="Duranti S."/>
            <person name="Mancabelli L."/>
            <person name="Mangifesta M."/>
            <person name="Ferrario C."/>
            <person name="Modesto M."/>
            <person name="Mattarelli P."/>
            <person name="Jiri K."/>
            <person name="van Sinderen D."/>
            <person name="Ventura M."/>
        </authorList>
    </citation>
    <scope>NUCLEOTIDE SEQUENCE [LARGE SCALE GENOMIC DNA]</scope>
    <source>
        <strain evidence="7 8">LMG 21773</strain>
    </source>
</reference>
<dbReference type="InterPro" id="IPR017853">
    <property type="entry name" value="GH"/>
</dbReference>
<dbReference type="Gene3D" id="3.20.20.70">
    <property type="entry name" value="Aldolase class I"/>
    <property type="match status" value="1"/>
</dbReference>
<proteinExistence type="predicted"/>
<evidence type="ECO:0000313" key="8">
    <source>
        <dbReference type="Proteomes" id="UP000228976"/>
    </source>
</evidence>
<gene>
    <name evidence="7" type="ORF">AEAE_0155</name>
</gene>
<evidence type="ECO:0000259" key="6">
    <source>
        <dbReference type="Pfam" id="PF16875"/>
    </source>
</evidence>
<dbReference type="Gene3D" id="2.70.98.60">
    <property type="entry name" value="alpha-galactosidase from lactobacil brevis"/>
    <property type="match status" value="1"/>
</dbReference>
<dbReference type="RefSeq" id="WP_094689275.1">
    <property type="nucleotide sequence ID" value="NZ_JACBYZ010000001.1"/>
</dbReference>
<keyword evidence="4" id="KW-0326">Glycosidase</keyword>
<feature type="compositionally biased region" description="Low complexity" evidence="5">
    <location>
        <begin position="763"/>
        <end position="803"/>
    </location>
</feature>
<keyword evidence="8" id="KW-1185">Reference proteome</keyword>
<dbReference type="Proteomes" id="UP000228976">
    <property type="component" value="Unassembled WGS sequence"/>
</dbReference>
<feature type="region of interest" description="Disordered" evidence="5">
    <location>
        <begin position="754"/>
        <end position="803"/>
    </location>
</feature>
<comment type="catalytic activity">
    <reaction evidence="1">
        <text>Hydrolysis of terminal, non-reducing alpha-D-galactose residues in alpha-D-galactosides, including galactose oligosaccharides, galactomannans and galactolipids.</text>
        <dbReference type="EC" id="3.2.1.22"/>
    </reaction>
</comment>
<dbReference type="InterPro" id="IPR031704">
    <property type="entry name" value="Glyco_hydro_36_N"/>
</dbReference>
<dbReference type="FunFam" id="3.20.20.70:FF:000118">
    <property type="entry name" value="Alpha-galactosidase"/>
    <property type="match status" value="1"/>
</dbReference>
<dbReference type="EMBL" id="MWWU01000001">
    <property type="protein sequence ID" value="OZG56846.1"/>
    <property type="molecule type" value="Genomic_DNA"/>
</dbReference>
<dbReference type="AlphaFoldDB" id="A0A261FD95"/>
<dbReference type="InterPro" id="IPR050985">
    <property type="entry name" value="Alpha-glycosidase_related"/>
</dbReference>
<keyword evidence="3" id="KW-0378">Hydrolase</keyword>
<dbReference type="PANTHER" id="PTHR43053">
    <property type="entry name" value="GLYCOSIDASE FAMILY 31"/>
    <property type="match status" value="1"/>
</dbReference>
<sequence length="839" mass="91062">MTELTSSAGVRIVSLNDTTLDGQHSLQGVYLESDNGEVGVALVARDKELPRLVHWGRALAHPRHVLHLYEAQRPQRVSGELDDTTWPSILPTQAEAWIGAKRLDIRRGTRELFLNFELQEITTTLIDPAQGDGLDAELDPGAAGGVQVNVIARDSAQNIAVNWRLQMLPGGLIRQSARLVNNEPMASGENNGADNLEISKVELGWPLPSRASEVLTTTGHHLHERRAQRQKLSMSRIEKVAMAGRPDFDFSLLLAAGTPGFSFEEGEVYVEHLGWSGNSVMAAEKLPYCEPQISGAELLYGGEVSLEPGDTYATPWLYGSYGNGLNEASKRYHRFVRAAHPCFAQVQRPVLLNTWEAVYFEHSYATLAALADKAADAGVERFVVDDGWFMHRRSDNAGLGDWSVDPAVWPEGEHSLKALADHVHAKGMQFGLWFEPEMINPDSDTARAHPEWILRASASNQPGSELGRLPMQGRNQQVIDLTNPAAYEHVFNAMDTLVSQLHIDYIKWDHNKLVTEPISPYSGRPAVHEQTRAVYSIFQGLKKNHPGLEIESCSSGGGRIDLGMLRFADRVWVSDCVDPVEREENQRWDSVIVPPEILGEHIGKSPADSTKRATSLSLRAAMAFFGHLGVEWNLLTVPAEQLEQLAVWVDAYKALRPLFSTGMVVHSGPDDSDEPAAYVDGVVAQDGSKAVYRFTQLTASRSYPAEPVRLPGLNPRSLYRVSLLPASVADMPEKGNGQSDLLWAVGGGARGGAAGARGGAAGAGASSKSAVSEGEVSEVSSKSAVSEGEVSEVSSASPVSPAFSGSVTLDGEALSRYGIRPPSLHPAQAVLFVVDEVEE</sequence>
<dbReference type="SUPFAM" id="SSF51445">
    <property type="entry name" value="(Trans)glycosidases"/>
    <property type="match status" value="1"/>
</dbReference>
<dbReference type="PROSITE" id="PS00512">
    <property type="entry name" value="ALPHA_GALACTOSIDASE"/>
    <property type="match status" value="1"/>
</dbReference>
<dbReference type="InterPro" id="IPR002252">
    <property type="entry name" value="Glyco_hydro_36"/>
</dbReference>
<evidence type="ECO:0000256" key="4">
    <source>
        <dbReference type="ARBA" id="ARBA00023295"/>
    </source>
</evidence>
<dbReference type="GO" id="GO:0016052">
    <property type="term" value="P:carbohydrate catabolic process"/>
    <property type="evidence" value="ECO:0007669"/>
    <property type="project" value="InterPro"/>
</dbReference>
<evidence type="ECO:0000256" key="3">
    <source>
        <dbReference type="ARBA" id="ARBA00022801"/>
    </source>
</evidence>
<comment type="caution">
    <text evidence="7">The sequence shown here is derived from an EMBL/GenBank/DDBJ whole genome shotgun (WGS) entry which is preliminary data.</text>
</comment>
<protein>
    <recommendedName>
        <fullName evidence="2">alpha-galactosidase</fullName>
        <ecNumber evidence="2">3.2.1.22</ecNumber>
    </recommendedName>
</protein>
<organism evidence="7 8">
    <name type="scientific">Aeriscardovia aeriphila</name>
    <dbReference type="NCBI Taxonomy" id="218139"/>
    <lineage>
        <taxon>Bacteria</taxon>
        <taxon>Bacillati</taxon>
        <taxon>Actinomycetota</taxon>
        <taxon>Actinomycetes</taxon>
        <taxon>Bifidobacteriales</taxon>
        <taxon>Bifidobacteriaceae</taxon>
        <taxon>Aeriscardovia</taxon>
    </lineage>
</organism>
<dbReference type="CDD" id="cd14791">
    <property type="entry name" value="GH36"/>
    <property type="match status" value="1"/>
</dbReference>
<evidence type="ECO:0000313" key="7">
    <source>
        <dbReference type="EMBL" id="OZG56846.1"/>
    </source>
</evidence>
<evidence type="ECO:0000256" key="1">
    <source>
        <dbReference type="ARBA" id="ARBA00001255"/>
    </source>
</evidence>
<feature type="domain" description="Glycosyl hydrolase family 36 N-terminal" evidence="6">
    <location>
        <begin position="49"/>
        <end position="306"/>
    </location>
</feature>
<dbReference type="GO" id="GO:0004557">
    <property type="term" value="F:alpha-galactosidase activity"/>
    <property type="evidence" value="ECO:0007669"/>
    <property type="project" value="UniProtKB-EC"/>
</dbReference>
<dbReference type="PANTHER" id="PTHR43053:SF3">
    <property type="entry name" value="ALPHA-GALACTOSIDASE C-RELATED"/>
    <property type="match status" value="1"/>
</dbReference>
<dbReference type="PRINTS" id="PR00743">
    <property type="entry name" value="GLHYDRLASE36"/>
</dbReference>
<name>A0A261FD95_9BIFI</name>
<dbReference type="InterPro" id="IPR038417">
    <property type="entry name" value="Alpga-gal_N_sf"/>
</dbReference>
<dbReference type="InterPro" id="IPR013785">
    <property type="entry name" value="Aldolase_TIM"/>
</dbReference>
<evidence type="ECO:0000256" key="2">
    <source>
        <dbReference type="ARBA" id="ARBA00012755"/>
    </source>
</evidence>
<dbReference type="EC" id="3.2.1.22" evidence="2"/>
<dbReference type="Pfam" id="PF02065">
    <property type="entry name" value="Melibiase"/>
    <property type="match status" value="1"/>
</dbReference>